<feature type="transmembrane region" description="Helical" evidence="1">
    <location>
        <begin position="70"/>
        <end position="92"/>
    </location>
</feature>
<reference evidence="2" key="1">
    <citation type="submission" date="2021-05" db="EMBL/GenBank/DDBJ databases">
        <authorList>
            <person name="Pietrasiak N."/>
            <person name="Ward R."/>
            <person name="Stajich J.E."/>
            <person name="Kurbessoian T."/>
        </authorList>
    </citation>
    <scope>NUCLEOTIDE SEQUENCE</scope>
    <source>
        <strain evidence="2">GSE-NOS-MK-12-04C</strain>
    </source>
</reference>
<dbReference type="PANTHER" id="PTHR34548:SF2">
    <property type="entry name" value="PROTEIN TIC 21, CHLOROPLASTIC"/>
    <property type="match status" value="1"/>
</dbReference>
<proteinExistence type="predicted"/>
<comment type="caution">
    <text evidence="2">The sequence shown here is derived from an EMBL/GenBank/DDBJ whole genome shotgun (WGS) entry which is preliminary data.</text>
</comment>
<feature type="transmembrane region" description="Helical" evidence="1">
    <location>
        <begin position="121"/>
        <end position="145"/>
    </location>
</feature>
<dbReference type="EMBL" id="JAHHGZ010000020">
    <property type="protein sequence ID" value="MBW4669408.1"/>
    <property type="molecule type" value="Genomic_DNA"/>
</dbReference>
<sequence>MSENLDAQSSSSTRRAIAQTFRLTGQITFWAQLVLGLVSGGILLFATFSANSSSGARGVTGTVSGTGSGTGLGIFFAICGLVVLGIGIFISFRYIRIGRQLDSSNPSNHPRKLETVQVVRLGLILHLVGILLTLIGAQAIVGILLTKSLTVSQIIPGTITQVDPSRVIQPLDIFVVQANTNTISAHFAGLLGSIWLLNRITKP</sequence>
<keyword evidence="1" id="KW-0472">Membrane</keyword>
<evidence type="ECO:0000313" key="3">
    <source>
        <dbReference type="Proteomes" id="UP000729701"/>
    </source>
</evidence>
<dbReference type="Proteomes" id="UP000729701">
    <property type="component" value="Unassembled WGS sequence"/>
</dbReference>
<protein>
    <submittedName>
        <fullName evidence="2">DUF3611 family protein</fullName>
    </submittedName>
</protein>
<evidence type="ECO:0000256" key="1">
    <source>
        <dbReference type="SAM" id="Phobius"/>
    </source>
</evidence>
<name>A0A951QP80_9CYAN</name>
<evidence type="ECO:0000313" key="2">
    <source>
        <dbReference type="EMBL" id="MBW4669408.1"/>
    </source>
</evidence>
<dbReference type="Pfam" id="PF12263">
    <property type="entry name" value="DUF3611"/>
    <property type="match status" value="1"/>
</dbReference>
<reference evidence="2" key="2">
    <citation type="journal article" date="2022" name="Microbiol. Resour. Announc.">
        <title>Metagenome Sequencing to Explore Phylogenomics of Terrestrial Cyanobacteria.</title>
        <authorList>
            <person name="Ward R.D."/>
            <person name="Stajich J.E."/>
            <person name="Johansen J.R."/>
            <person name="Huntemann M."/>
            <person name="Clum A."/>
            <person name="Foster B."/>
            <person name="Foster B."/>
            <person name="Roux S."/>
            <person name="Palaniappan K."/>
            <person name="Varghese N."/>
            <person name="Mukherjee S."/>
            <person name="Reddy T.B.K."/>
            <person name="Daum C."/>
            <person name="Copeland A."/>
            <person name="Chen I.A."/>
            <person name="Ivanova N.N."/>
            <person name="Kyrpides N.C."/>
            <person name="Shapiro N."/>
            <person name="Eloe-Fadrosh E.A."/>
            <person name="Pietrasiak N."/>
        </authorList>
    </citation>
    <scope>NUCLEOTIDE SEQUENCE</scope>
    <source>
        <strain evidence="2">GSE-NOS-MK-12-04C</strain>
    </source>
</reference>
<organism evidence="2 3">
    <name type="scientific">Cyanomargarita calcarea GSE-NOS-MK-12-04C</name>
    <dbReference type="NCBI Taxonomy" id="2839659"/>
    <lineage>
        <taxon>Bacteria</taxon>
        <taxon>Bacillati</taxon>
        <taxon>Cyanobacteriota</taxon>
        <taxon>Cyanophyceae</taxon>
        <taxon>Nostocales</taxon>
        <taxon>Cyanomargaritaceae</taxon>
        <taxon>Cyanomargarita</taxon>
    </lineage>
</organism>
<keyword evidence="1" id="KW-1133">Transmembrane helix</keyword>
<dbReference type="AlphaFoldDB" id="A0A951QP80"/>
<feature type="transmembrane region" description="Helical" evidence="1">
    <location>
        <begin position="29"/>
        <end position="50"/>
    </location>
</feature>
<gene>
    <name evidence="2" type="ORF">KME60_18815</name>
</gene>
<dbReference type="InterPro" id="IPR022051">
    <property type="entry name" value="DUF3611"/>
</dbReference>
<accession>A0A951QP80</accession>
<keyword evidence="1" id="KW-0812">Transmembrane</keyword>
<dbReference type="PANTHER" id="PTHR34548">
    <property type="entry name" value="PROTEIN TIC 21, CHLOROPLASTIC"/>
    <property type="match status" value="1"/>
</dbReference>